<dbReference type="RefSeq" id="WP_167486506.1">
    <property type="nucleotide sequence ID" value="NZ_CP046173.1"/>
</dbReference>
<proteinExistence type="predicted"/>
<evidence type="ECO:0000313" key="1">
    <source>
        <dbReference type="EMBL" id="QIS19212.1"/>
    </source>
</evidence>
<organism evidence="1 2">
    <name type="scientific">Nocardia terpenica</name>
    <dbReference type="NCBI Taxonomy" id="455432"/>
    <lineage>
        <taxon>Bacteria</taxon>
        <taxon>Bacillati</taxon>
        <taxon>Actinomycetota</taxon>
        <taxon>Actinomycetes</taxon>
        <taxon>Mycobacteriales</taxon>
        <taxon>Nocardiaceae</taxon>
        <taxon>Nocardia</taxon>
    </lineage>
</organism>
<evidence type="ECO:0000313" key="2">
    <source>
        <dbReference type="Proteomes" id="UP000500953"/>
    </source>
</evidence>
<dbReference type="AlphaFoldDB" id="A0A6G9Z164"/>
<accession>A0A6G9Z164</accession>
<dbReference type="EMBL" id="CP046173">
    <property type="protein sequence ID" value="QIS19212.1"/>
    <property type="molecule type" value="Genomic_DNA"/>
</dbReference>
<protein>
    <submittedName>
        <fullName evidence="1">Uncharacterized protein</fullName>
    </submittedName>
</protein>
<reference evidence="1 2" key="1">
    <citation type="journal article" date="2019" name="ACS Chem. Biol.">
        <title>Identification and Mobilization of a Cryptic Antibiotic Biosynthesis Gene Locus from a Human-Pathogenic Nocardia Isolate.</title>
        <authorList>
            <person name="Herisse M."/>
            <person name="Ishida K."/>
            <person name="Porter J.L."/>
            <person name="Howden B."/>
            <person name="Hertweck C."/>
            <person name="Stinear T.P."/>
            <person name="Pidot S.J."/>
        </authorList>
    </citation>
    <scope>NUCLEOTIDE SEQUENCE [LARGE SCALE GENOMIC DNA]</scope>
    <source>
        <strain evidence="1 2">AUSMDU00012715</strain>
    </source>
</reference>
<sequence length="126" mass="13228">MDGYYKVGSVLPCPCGCGVWQAESVSPSAWFKTFGLETGTRDGELVTEFVTWEQAPDGSRSDAMCVSVRRPDGSRGPDVLVLSMEAAVLLLGMVQGAVMDGLHARGVCGVPVVFPAPVPREPEAGA</sequence>
<gene>
    <name evidence="1" type="ORF">F6W96_13845</name>
</gene>
<dbReference type="Proteomes" id="UP000500953">
    <property type="component" value="Chromosome"/>
</dbReference>
<name>A0A6G9Z164_9NOCA</name>